<organism evidence="1 2">
    <name type="scientific">Hevea brasiliensis</name>
    <name type="common">Para rubber tree</name>
    <name type="synonym">Siphonia brasiliensis</name>
    <dbReference type="NCBI Taxonomy" id="3981"/>
    <lineage>
        <taxon>Eukaryota</taxon>
        <taxon>Viridiplantae</taxon>
        <taxon>Streptophyta</taxon>
        <taxon>Embryophyta</taxon>
        <taxon>Tracheophyta</taxon>
        <taxon>Spermatophyta</taxon>
        <taxon>Magnoliopsida</taxon>
        <taxon>eudicotyledons</taxon>
        <taxon>Gunneridae</taxon>
        <taxon>Pentapetalae</taxon>
        <taxon>rosids</taxon>
        <taxon>fabids</taxon>
        <taxon>Malpighiales</taxon>
        <taxon>Euphorbiaceae</taxon>
        <taxon>Crotonoideae</taxon>
        <taxon>Micrandreae</taxon>
        <taxon>Hevea</taxon>
    </lineage>
</organism>
<dbReference type="PANTHER" id="PTHR34222">
    <property type="entry name" value="GAG_PRE-INTEGRS DOMAIN-CONTAINING PROTEIN"/>
    <property type="match status" value="1"/>
</dbReference>
<evidence type="ECO:0000313" key="1">
    <source>
        <dbReference type="EMBL" id="KAJ9129226.1"/>
    </source>
</evidence>
<keyword evidence="2" id="KW-1185">Reference proteome</keyword>
<dbReference type="EMBL" id="JARPOI010000197">
    <property type="protein sequence ID" value="KAJ9129226.1"/>
    <property type="molecule type" value="Genomic_DNA"/>
</dbReference>
<comment type="caution">
    <text evidence="1">The sequence shown here is derived from an EMBL/GenBank/DDBJ whole genome shotgun (WGS) entry which is preliminary data.</text>
</comment>
<dbReference type="PANTHER" id="PTHR34222:SF100">
    <property type="entry name" value="CCHC-TYPE DOMAIN-CONTAINING PROTEIN"/>
    <property type="match status" value="1"/>
</dbReference>
<accession>A0ABQ9KAL8</accession>
<feature type="non-terminal residue" evidence="1">
    <location>
        <position position="1"/>
    </location>
</feature>
<protein>
    <submittedName>
        <fullName evidence="1">Uncharacterized protein</fullName>
    </submittedName>
</protein>
<name>A0ABQ9KAL8_HEVBR</name>
<proteinExistence type="predicted"/>
<sequence length="82" mass="9284">AKISEDHLHLIQVLMALRSEYEAVRASLLHRNPLPSLDTAIQEIIFEETHLSLDKTPQFETALATTRSSHQKSSNQLCKNCN</sequence>
<reference evidence="1 2" key="1">
    <citation type="journal article" date="2023" name="Plant Biotechnol. J.">
        <title>Chromosome-level wild Hevea brasiliensis genome provides new tools for genomic-assisted breeding and valuable loci to elevate rubber yield.</title>
        <authorList>
            <person name="Cheng H."/>
            <person name="Song X."/>
            <person name="Hu Y."/>
            <person name="Wu T."/>
            <person name="Yang Q."/>
            <person name="An Z."/>
            <person name="Feng S."/>
            <person name="Deng Z."/>
            <person name="Wu W."/>
            <person name="Zeng X."/>
            <person name="Tu M."/>
            <person name="Wang X."/>
            <person name="Huang H."/>
        </authorList>
    </citation>
    <scope>NUCLEOTIDE SEQUENCE [LARGE SCALE GENOMIC DNA]</scope>
    <source>
        <strain evidence="1">MT/VB/25A 57/8</strain>
    </source>
</reference>
<gene>
    <name evidence="1" type="ORF">P3X46_033983</name>
</gene>
<evidence type="ECO:0000313" key="2">
    <source>
        <dbReference type="Proteomes" id="UP001174677"/>
    </source>
</evidence>
<dbReference type="Proteomes" id="UP001174677">
    <property type="component" value="Unassembled WGS sequence"/>
</dbReference>